<name>A0A410VHZ5_9BRAD</name>
<dbReference type="EMBL" id="BMHC01000041">
    <property type="protein sequence ID" value="GGI34228.1"/>
    <property type="molecule type" value="Genomic_DNA"/>
</dbReference>
<dbReference type="RefSeq" id="WP_128929867.1">
    <property type="nucleotide sequence ID" value="NZ_BMHC01000041.1"/>
</dbReference>
<protein>
    <submittedName>
        <fullName evidence="1">Uncharacterized protein</fullName>
    </submittedName>
</protein>
<evidence type="ECO:0000313" key="1">
    <source>
        <dbReference type="EMBL" id="GGI34228.1"/>
    </source>
</evidence>
<reference evidence="1" key="1">
    <citation type="journal article" date="2014" name="Int. J. Syst. Evol. Microbiol.">
        <title>Complete genome sequence of Corynebacterium casei LMG S-19264T (=DSM 44701T), isolated from a smear-ripened cheese.</title>
        <authorList>
            <consortium name="US DOE Joint Genome Institute (JGI-PGF)"/>
            <person name="Walter F."/>
            <person name="Albersmeier A."/>
            <person name="Kalinowski J."/>
            <person name="Ruckert C."/>
        </authorList>
    </citation>
    <scope>NUCLEOTIDE SEQUENCE</scope>
    <source>
        <strain evidence="1">CGMCC 1.15034</strain>
    </source>
</reference>
<proteinExistence type="predicted"/>
<organism evidence="1 2">
    <name type="scientific">Bradyrhizobium guangdongense</name>
    <dbReference type="NCBI Taxonomy" id="1325090"/>
    <lineage>
        <taxon>Bacteria</taxon>
        <taxon>Pseudomonadati</taxon>
        <taxon>Pseudomonadota</taxon>
        <taxon>Alphaproteobacteria</taxon>
        <taxon>Hyphomicrobiales</taxon>
        <taxon>Nitrobacteraceae</taxon>
        <taxon>Bradyrhizobium</taxon>
    </lineage>
</organism>
<accession>A0A410VHZ5</accession>
<gene>
    <name evidence="1" type="ORF">GCM10010987_78350</name>
</gene>
<dbReference type="OrthoDB" id="8068570at2"/>
<sequence length="226" mass="25487">MTYTLNPLLRFLQVYDDAAAKMGIRLSIGCDFNEYIAITASLADKPNTYPIFRPDRSPIRTGEGYWLVGFDKENKVALVEAARFYDLSQTTLAAHLETLKFFYANPTIDAHPEDRCVCTAQMARSITGKVVYHGDIWIRPDFRGSGLLKIMTGTMRGVSLAMWAPDFLCGLAGRWSLDKNVYDPVHNEPGGADIHLVQENIVANDWLFWMTGYELKQLLDVTPDLN</sequence>
<reference evidence="1" key="2">
    <citation type="submission" date="2022-12" db="EMBL/GenBank/DDBJ databases">
        <authorList>
            <person name="Sun Q."/>
            <person name="Zhou Y."/>
        </authorList>
    </citation>
    <scope>NUCLEOTIDE SEQUENCE</scope>
    <source>
        <strain evidence="1">CGMCC 1.15034</strain>
    </source>
</reference>
<comment type="caution">
    <text evidence="1">The sequence shown here is derived from an EMBL/GenBank/DDBJ whole genome shotgun (WGS) entry which is preliminary data.</text>
</comment>
<dbReference type="Proteomes" id="UP000625079">
    <property type="component" value="Unassembled WGS sequence"/>
</dbReference>
<evidence type="ECO:0000313" key="2">
    <source>
        <dbReference type="Proteomes" id="UP000625079"/>
    </source>
</evidence>
<dbReference type="AlphaFoldDB" id="A0A410VHZ5"/>
<dbReference type="GeneID" id="39481079"/>